<evidence type="ECO:0008006" key="4">
    <source>
        <dbReference type="Google" id="ProtNLM"/>
    </source>
</evidence>
<keyword evidence="1" id="KW-1133">Transmembrane helix</keyword>
<feature type="transmembrane region" description="Helical" evidence="1">
    <location>
        <begin position="140"/>
        <end position="158"/>
    </location>
</feature>
<dbReference type="EMBL" id="LCFK01000036">
    <property type="protein sequence ID" value="KKS92745.1"/>
    <property type="molecule type" value="Genomic_DNA"/>
</dbReference>
<proteinExistence type="predicted"/>
<sequence>MNRIKWSGVLFGVCVFLFIKSVMAIDLTLTRIGVLSTIGVDYSIVDYTGTIPTLEGTASPSAQVLIRIKTSTDATVAASPSGVWRFSPGVLDSGASSIVITSGGQSLAFVLNFNATPAATITPTPTPIPDELPATGVWEYYLPGVVGGILVLLLGKFIREKMIAWEGKKDSRS</sequence>
<dbReference type="InterPro" id="IPR013783">
    <property type="entry name" value="Ig-like_fold"/>
</dbReference>
<dbReference type="Gene3D" id="2.60.40.10">
    <property type="entry name" value="Immunoglobulins"/>
    <property type="match status" value="1"/>
</dbReference>
<accession>A0A0G1D4D8</accession>
<organism evidence="2 3">
    <name type="scientific">Candidatus Collierbacteria bacterium GW2011_GWC2_43_12</name>
    <dbReference type="NCBI Taxonomy" id="1618390"/>
    <lineage>
        <taxon>Bacteria</taxon>
        <taxon>Candidatus Collieribacteriota</taxon>
    </lineage>
</organism>
<reference evidence="2 3" key="1">
    <citation type="journal article" date="2015" name="Nature">
        <title>rRNA introns, odd ribosomes, and small enigmatic genomes across a large radiation of phyla.</title>
        <authorList>
            <person name="Brown C.T."/>
            <person name="Hug L.A."/>
            <person name="Thomas B.C."/>
            <person name="Sharon I."/>
            <person name="Castelle C.J."/>
            <person name="Singh A."/>
            <person name="Wilkins M.J."/>
            <person name="Williams K.H."/>
            <person name="Banfield J.F."/>
        </authorList>
    </citation>
    <scope>NUCLEOTIDE SEQUENCE [LARGE SCALE GENOMIC DNA]</scope>
</reference>
<name>A0A0G1D4D8_9BACT</name>
<keyword evidence="1" id="KW-0472">Membrane</keyword>
<gene>
    <name evidence="2" type="ORF">UV68_C0036G0009</name>
</gene>
<evidence type="ECO:0000313" key="2">
    <source>
        <dbReference type="EMBL" id="KKS92745.1"/>
    </source>
</evidence>
<comment type="caution">
    <text evidence="2">The sequence shown here is derived from an EMBL/GenBank/DDBJ whole genome shotgun (WGS) entry which is preliminary data.</text>
</comment>
<keyword evidence="1" id="KW-0812">Transmembrane</keyword>
<dbReference type="Proteomes" id="UP000033980">
    <property type="component" value="Unassembled WGS sequence"/>
</dbReference>
<evidence type="ECO:0000256" key="1">
    <source>
        <dbReference type="SAM" id="Phobius"/>
    </source>
</evidence>
<dbReference type="AlphaFoldDB" id="A0A0G1D4D8"/>
<evidence type="ECO:0000313" key="3">
    <source>
        <dbReference type="Proteomes" id="UP000033980"/>
    </source>
</evidence>
<protein>
    <recommendedName>
        <fullName evidence="4">Bacterial Ig-like domain-containing protein</fullName>
    </recommendedName>
</protein>